<evidence type="ECO:0000259" key="2">
    <source>
        <dbReference type="Pfam" id="PF24494"/>
    </source>
</evidence>
<feature type="region of interest" description="Disordered" evidence="1">
    <location>
        <begin position="188"/>
        <end position="208"/>
    </location>
</feature>
<comment type="caution">
    <text evidence="3">The sequence shown here is derived from an EMBL/GenBank/DDBJ whole genome shotgun (WGS) entry which is preliminary data.</text>
</comment>
<proteinExistence type="predicted"/>
<feature type="compositionally biased region" description="Basic and acidic residues" evidence="1">
    <location>
        <begin position="258"/>
        <end position="287"/>
    </location>
</feature>
<reference evidence="3 4" key="1">
    <citation type="journal article" date="2016" name="BMC Genomics">
        <title>Genome sequencing and secondary metabolism of the postharvest pathogen Penicillium griseofulvum.</title>
        <authorList>
            <person name="Banani H."/>
            <person name="Marcet-Houben M."/>
            <person name="Ballester A.R."/>
            <person name="Abbruscato P."/>
            <person name="Gonzalez-Candelas L."/>
            <person name="Gabaldon T."/>
            <person name="Spadaro D."/>
        </authorList>
    </citation>
    <scope>NUCLEOTIDE SEQUENCE [LARGE SCALE GENOMIC DNA]</scope>
    <source>
        <strain evidence="3 4">PG3</strain>
    </source>
</reference>
<feature type="compositionally biased region" description="Basic and acidic residues" evidence="1">
    <location>
        <begin position="192"/>
        <end position="208"/>
    </location>
</feature>
<dbReference type="AlphaFoldDB" id="A0A135L879"/>
<dbReference type="Proteomes" id="UP000070168">
    <property type="component" value="Unassembled WGS sequence"/>
</dbReference>
<dbReference type="InterPro" id="IPR056009">
    <property type="entry name" value="DUF7587"/>
</dbReference>
<feature type="domain" description="DUF7587" evidence="2">
    <location>
        <begin position="310"/>
        <end position="447"/>
    </location>
</feature>
<feature type="compositionally biased region" description="Polar residues" evidence="1">
    <location>
        <begin position="248"/>
        <end position="257"/>
    </location>
</feature>
<evidence type="ECO:0000313" key="3">
    <source>
        <dbReference type="EMBL" id="KXG45171.1"/>
    </source>
</evidence>
<gene>
    <name evidence="3" type="ORF">PGRI_040840</name>
</gene>
<organism evidence="3 4">
    <name type="scientific">Penicillium patulum</name>
    <name type="common">Penicillium griseofulvum</name>
    <dbReference type="NCBI Taxonomy" id="5078"/>
    <lineage>
        <taxon>Eukaryota</taxon>
        <taxon>Fungi</taxon>
        <taxon>Dikarya</taxon>
        <taxon>Ascomycota</taxon>
        <taxon>Pezizomycotina</taxon>
        <taxon>Eurotiomycetes</taxon>
        <taxon>Eurotiomycetidae</taxon>
        <taxon>Eurotiales</taxon>
        <taxon>Aspergillaceae</taxon>
        <taxon>Penicillium</taxon>
    </lineage>
</organism>
<feature type="region of interest" description="Disordered" evidence="1">
    <location>
        <begin position="159"/>
        <end position="178"/>
    </location>
</feature>
<protein>
    <recommendedName>
        <fullName evidence="2">DUF7587 domain-containing protein</fullName>
    </recommendedName>
</protein>
<dbReference type="RefSeq" id="XP_040643707.1">
    <property type="nucleotide sequence ID" value="XM_040791797.1"/>
</dbReference>
<dbReference type="EMBL" id="LHQR01000072">
    <property type="protein sequence ID" value="KXG45171.1"/>
    <property type="molecule type" value="Genomic_DNA"/>
</dbReference>
<sequence length="707" mass="82043">MENQRPPKRPKLRWDVSMRQVLCCIYRFFRCEKKAKEEIFFFMFREKLRNRGIRRFVPDSTLHTQWIWMRNTGDFVWAHVHRDTEFNMDGQWKNIIQRIKSTALTLRLPLPEKKEDDIDTTQWGTRVTMALRPRTESPQQTPHHMPFPLRQRMAEERSHYFTESEGQTSDSSTLSVCHSKESIDQLIQTDHPGQHDHLEKIDPVRKGEPVVTSHGKTCLWCGHGLTIDEVDGTDDQITTSDDPAENNHYYQSQQSGDQHQEHSEIQGDYEHQEHPFGDQQNHDEGQNHLHRQRRHVDHDLAMQGVPRDKMPPLLFRWSNRDSQGVNSKTHFLAGLFCESEWFDPEDVSERRFESFFRSHVTKEKVKTPLISTFRSPLAPFHRALAGQNGAIVTVIETSKLDTKVFYAHPLAVRTKTLVLNGWQGYGEYVIWGQIPTEAIAFSVDIISLQEIAQKHHDINRLMQVPLICSVPRCDEQLRSTLALKRKSPFPSGRTLAKLLTLLQVPAIYWDNLSIEFCKAWGWRHGKEIALFLNGVRSSPPYLPEELSDSESEGPWLTPRKRPGQSHQWMDFECVFDVDYEPPETDEESGSTSNSEDMAESRSMSICDMTETADDGNFSTHETMSSGIFSEYEVQHQKVIDLTSDNEETGSQHALQLDWPSDDEPSMYQETPTKIRPPQSGQRTGHWLVLNGEMDMDFFEKFRHSSDR</sequence>
<dbReference type="OrthoDB" id="5397734at2759"/>
<dbReference type="GeneID" id="63707097"/>
<keyword evidence="4" id="KW-1185">Reference proteome</keyword>
<dbReference type="Pfam" id="PF24494">
    <property type="entry name" value="DUF7587"/>
    <property type="match status" value="1"/>
</dbReference>
<feature type="compositionally biased region" description="Polar residues" evidence="1">
    <location>
        <begin position="164"/>
        <end position="176"/>
    </location>
</feature>
<feature type="region of interest" description="Disordered" evidence="1">
    <location>
        <begin position="542"/>
        <end position="563"/>
    </location>
</feature>
<evidence type="ECO:0000313" key="4">
    <source>
        <dbReference type="Proteomes" id="UP000070168"/>
    </source>
</evidence>
<accession>A0A135L879</accession>
<name>A0A135L879_PENPA</name>
<feature type="region of interest" description="Disordered" evidence="1">
    <location>
        <begin position="580"/>
        <end position="602"/>
    </location>
</feature>
<dbReference type="OMA" id="HRDTEFN"/>
<feature type="region of interest" description="Disordered" evidence="1">
    <location>
        <begin position="646"/>
        <end position="683"/>
    </location>
</feature>
<feature type="region of interest" description="Disordered" evidence="1">
    <location>
        <begin position="229"/>
        <end position="292"/>
    </location>
</feature>
<evidence type="ECO:0000256" key="1">
    <source>
        <dbReference type="SAM" id="MobiDB-lite"/>
    </source>
</evidence>